<dbReference type="PANTHER" id="PTHR10534:SF2">
    <property type="entry name" value="PYRIDOXAL KINASE"/>
    <property type="match status" value="1"/>
</dbReference>
<feature type="domain" description="Pyridoxamine kinase/Phosphomethylpyrimidine kinase" evidence="6">
    <location>
        <begin position="74"/>
        <end position="243"/>
    </location>
</feature>
<gene>
    <name evidence="7" type="primary">pdxY</name>
    <name evidence="7" type="ORF">KL86APRO_11975</name>
</gene>
<dbReference type="NCBIfam" id="NF004398">
    <property type="entry name" value="PRK05756.1"/>
    <property type="match status" value="1"/>
</dbReference>
<reference evidence="7" key="1">
    <citation type="submission" date="2016-04" db="EMBL/GenBank/DDBJ databases">
        <authorList>
            <person name="Evans L.H."/>
            <person name="Alamgir A."/>
            <person name="Owens N."/>
            <person name="Weber N.D."/>
            <person name="Virtaneva K."/>
            <person name="Barbian K."/>
            <person name="Babar A."/>
            <person name="Rosenke K."/>
        </authorList>
    </citation>
    <scope>NUCLEOTIDE SEQUENCE</scope>
    <source>
        <strain evidence="7">86</strain>
    </source>
</reference>
<dbReference type="EC" id="2.7.1.35" evidence="1"/>
<evidence type="ECO:0000256" key="4">
    <source>
        <dbReference type="ARBA" id="ARBA00022777"/>
    </source>
</evidence>
<evidence type="ECO:0000259" key="6">
    <source>
        <dbReference type="Pfam" id="PF08543"/>
    </source>
</evidence>
<organism evidence="7">
    <name type="scientific">uncultured Alphaproteobacteria bacterium</name>
    <dbReference type="NCBI Taxonomy" id="91750"/>
    <lineage>
        <taxon>Bacteria</taxon>
        <taxon>Pseudomonadati</taxon>
        <taxon>Pseudomonadota</taxon>
        <taxon>Alphaproteobacteria</taxon>
        <taxon>environmental samples</taxon>
    </lineage>
</organism>
<evidence type="ECO:0000256" key="2">
    <source>
        <dbReference type="ARBA" id="ARBA00022679"/>
    </source>
</evidence>
<evidence type="ECO:0000256" key="1">
    <source>
        <dbReference type="ARBA" id="ARBA00012104"/>
    </source>
</evidence>
<evidence type="ECO:0000256" key="5">
    <source>
        <dbReference type="ARBA" id="ARBA00022840"/>
    </source>
</evidence>
<dbReference type="EMBL" id="FLUO01000001">
    <property type="protein sequence ID" value="SBW05399.1"/>
    <property type="molecule type" value="Genomic_DNA"/>
</dbReference>
<dbReference type="GO" id="GO:0005829">
    <property type="term" value="C:cytosol"/>
    <property type="evidence" value="ECO:0007669"/>
    <property type="project" value="TreeGrafter"/>
</dbReference>
<dbReference type="InterPro" id="IPR004625">
    <property type="entry name" value="PyrdxlKinase"/>
</dbReference>
<dbReference type="SUPFAM" id="SSF53613">
    <property type="entry name" value="Ribokinase-like"/>
    <property type="match status" value="1"/>
</dbReference>
<dbReference type="CDD" id="cd01173">
    <property type="entry name" value="pyridoxal_pyridoxamine_kinase"/>
    <property type="match status" value="1"/>
</dbReference>
<evidence type="ECO:0000313" key="7">
    <source>
        <dbReference type="EMBL" id="SBW05399.1"/>
    </source>
</evidence>
<dbReference type="GO" id="GO:0009443">
    <property type="term" value="P:pyridoxal 5'-phosphate salvage"/>
    <property type="evidence" value="ECO:0007669"/>
    <property type="project" value="InterPro"/>
</dbReference>
<keyword evidence="2 7" id="KW-0808">Transferase</keyword>
<protein>
    <recommendedName>
        <fullName evidence="1">pyridoxal kinase</fullName>
        <ecNumber evidence="1">2.7.1.35</ecNumber>
    </recommendedName>
</protein>
<dbReference type="InterPro" id="IPR013749">
    <property type="entry name" value="PM/HMP-P_kinase-1"/>
</dbReference>
<dbReference type="InterPro" id="IPR029056">
    <property type="entry name" value="Ribokinase-like"/>
</dbReference>
<dbReference type="NCBIfam" id="TIGR00687">
    <property type="entry name" value="pyridox_kin"/>
    <property type="match status" value="1"/>
</dbReference>
<dbReference type="AlphaFoldDB" id="A0A212K128"/>
<name>A0A212K128_9PROT</name>
<keyword evidence="4 7" id="KW-0418">Kinase</keyword>
<dbReference type="PANTHER" id="PTHR10534">
    <property type="entry name" value="PYRIDOXAL KINASE"/>
    <property type="match status" value="1"/>
</dbReference>
<proteinExistence type="predicted"/>
<keyword evidence="5" id="KW-0067">ATP-binding</keyword>
<dbReference type="Gene3D" id="3.40.1190.20">
    <property type="match status" value="1"/>
</dbReference>
<sequence length="285" mass="29351">MSILSIQSHVAFGHVGNAAAVFPLQLMGHEVWPIHTVQFSNHTGYGAWTGQVFDAAIIGELLRGISERGALPGCRAVLSGYMGSAATIRQVAQAVATVRAASPGALYCCDPVMGDVGRGVFVQPGIPELMIETAVPLADIVTPNQFELEMITGRKIASLGEGIAAARAVIAMGPKVVVVTSLVTPDAPAEDIRVLAVTPEAAWTVTTPLLAFPTPLNGAGDALAALFLGHTLKGLAVPDALSATVSGLFQLFADTQAAQTRELQLVATGAKLLAPARTFPAVTVG</sequence>
<accession>A0A212K128</accession>
<keyword evidence="3" id="KW-0547">Nucleotide-binding</keyword>
<evidence type="ECO:0000256" key="3">
    <source>
        <dbReference type="ARBA" id="ARBA00022741"/>
    </source>
</evidence>
<dbReference type="GO" id="GO:0008478">
    <property type="term" value="F:pyridoxal kinase activity"/>
    <property type="evidence" value="ECO:0007669"/>
    <property type="project" value="UniProtKB-EC"/>
</dbReference>
<dbReference type="Pfam" id="PF08543">
    <property type="entry name" value="Phos_pyr_kin"/>
    <property type="match status" value="1"/>
</dbReference>
<dbReference type="GO" id="GO:0005524">
    <property type="term" value="F:ATP binding"/>
    <property type="evidence" value="ECO:0007669"/>
    <property type="project" value="UniProtKB-KW"/>
</dbReference>